<evidence type="ECO:0000256" key="4">
    <source>
        <dbReference type="ARBA" id="ARBA00022514"/>
    </source>
</evidence>
<feature type="domain" description="Chemokine interleukin-8-like" evidence="11">
    <location>
        <begin position="25"/>
        <end position="84"/>
    </location>
</feature>
<dbReference type="SMART" id="SM00199">
    <property type="entry name" value="SCY"/>
    <property type="match status" value="1"/>
</dbReference>
<dbReference type="FunFam" id="2.40.50.40:FF:000012">
    <property type="entry name" value="C-C motif chemokine"/>
    <property type="match status" value="1"/>
</dbReference>
<dbReference type="PANTHER" id="PTHR12015">
    <property type="entry name" value="SMALL INDUCIBLE CYTOKINE A"/>
    <property type="match status" value="1"/>
</dbReference>
<dbReference type="PROSITE" id="PS00472">
    <property type="entry name" value="SMALL_CYTOKINES_CC"/>
    <property type="match status" value="1"/>
</dbReference>
<comment type="subcellular location">
    <subcellularLocation>
        <location evidence="1 9">Secreted</location>
    </subcellularLocation>
</comment>
<evidence type="ECO:0000313" key="13">
    <source>
        <dbReference type="Proteomes" id="UP000018468"/>
    </source>
</evidence>
<dbReference type="InterPro" id="IPR001811">
    <property type="entry name" value="Chemokine_IL8-like_dom"/>
</dbReference>
<reference evidence="12" key="3">
    <citation type="submission" date="2025-09" db="UniProtKB">
        <authorList>
            <consortium name="Ensembl"/>
        </authorList>
    </citation>
    <scope>IDENTIFICATION</scope>
</reference>
<evidence type="ECO:0000256" key="2">
    <source>
        <dbReference type="ARBA" id="ARBA00010868"/>
    </source>
</evidence>
<dbReference type="InterPro" id="IPR000827">
    <property type="entry name" value="Chemokine_CC_CS"/>
</dbReference>
<evidence type="ECO:0000256" key="7">
    <source>
        <dbReference type="ARBA" id="ARBA00023157"/>
    </source>
</evidence>
<dbReference type="GO" id="GO:0006955">
    <property type="term" value="P:immune response"/>
    <property type="evidence" value="ECO:0007669"/>
    <property type="project" value="InterPro"/>
</dbReference>
<dbReference type="Proteomes" id="UP000018468">
    <property type="component" value="Linkage group LG14"/>
</dbReference>
<dbReference type="PANTHER" id="PTHR12015:SF177">
    <property type="entry name" value="CHEMOKINE INTERLEUKIN-8-LIKE DOMAIN-CONTAINING PROTEIN"/>
    <property type="match status" value="1"/>
</dbReference>
<reference evidence="13" key="1">
    <citation type="submission" date="2011-12" db="EMBL/GenBank/DDBJ databases">
        <title>The Draft Genome of Lepisosteus oculatus.</title>
        <authorList>
            <consortium name="The Broad Institute Genome Assembly &amp; Analysis Group"/>
            <consortium name="Computational R&amp;D Group"/>
            <consortium name="and Sequencing Platform"/>
            <person name="Di Palma F."/>
            <person name="Alfoldi J."/>
            <person name="Johnson J."/>
            <person name="Berlin A."/>
            <person name="Gnerre S."/>
            <person name="Jaffe D."/>
            <person name="MacCallum I."/>
            <person name="Young S."/>
            <person name="Walker B.J."/>
            <person name="Lander E.S."/>
            <person name="Lindblad-Toh K."/>
        </authorList>
    </citation>
    <scope>NUCLEOTIDE SEQUENCE [LARGE SCALE GENOMIC DNA]</scope>
</reference>
<evidence type="ECO:0000256" key="1">
    <source>
        <dbReference type="ARBA" id="ARBA00004613"/>
    </source>
</evidence>
<keyword evidence="13" id="KW-1185">Reference proteome</keyword>
<keyword evidence="5 9" id="KW-0964">Secreted</keyword>
<keyword evidence="4 9" id="KW-0202">Cytokine</keyword>
<keyword evidence="3 9" id="KW-0145">Chemotaxis</keyword>
<accession>W5MIT7</accession>
<evidence type="ECO:0000256" key="10">
    <source>
        <dbReference type="SAM" id="MobiDB-lite"/>
    </source>
</evidence>
<evidence type="ECO:0000256" key="5">
    <source>
        <dbReference type="ARBA" id="ARBA00022525"/>
    </source>
</evidence>
<dbReference type="InParanoid" id="W5MIT7"/>
<evidence type="ECO:0000313" key="12">
    <source>
        <dbReference type="Ensembl" id="ENSLOCP00000008296.1"/>
    </source>
</evidence>
<evidence type="ECO:0000256" key="6">
    <source>
        <dbReference type="ARBA" id="ARBA00022729"/>
    </source>
</evidence>
<comment type="similarity">
    <text evidence="2 9">Belongs to the intercrine beta (chemokine CC) family.</text>
</comment>
<dbReference type="GO" id="GO:0006954">
    <property type="term" value="P:inflammatory response"/>
    <property type="evidence" value="ECO:0007669"/>
    <property type="project" value="UniProtKB-KW"/>
</dbReference>
<dbReference type="Gene3D" id="2.40.50.40">
    <property type="match status" value="1"/>
</dbReference>
<feature type="signal peptide" evidence="9">
    <location>
        <begin position="1"/>
        <end position="20"/>
    </location>
</feature>
<dbReference type="Bgee" id="ENSLOCG00000006861">
    <property type="expression patterns" value="Expressed in intestine and 9 other cell types or tissues"/>
</dbReference>
<dbReference type="eggNOG" id="ENOG502S8M4">
    <property type="taxonomic scope" value="Eukaryota"/>
</dbReference>
<feature type="region of interest" description="Disordered" evidence="10">
    <location>
        <begin position="82"/>
        <end position="110"/>
    </location>
</feature>
<evidence type="ECO:0000259" key="11">
    <source>
        <dbReference type="SMART" id="SM00199"/>
    </source>
</evidence>
<sequence length="110" mass="12383">MKHTLTIFLCFTAWTICIFASNGPSATCCLTTSNTKLRPQRIKNYSIQNGTVCPVNAVVFYTVKGKRVCSDPGLKWVKKAMEKLDQNKGSSRPKNGKKIRKGRKRCNKQN</sequence>
<reference evidence="12" key="2">
    <citation type="submission" date="2025-08" db="UniProtKB">
        <authorList>
            <consortium name="Ensembl"/>
        </authorList>
    </citation>
    <scope>IDENTIFICATION</scope>
</reference>
<keyword evidence="7" id="KW-1015">Disulfide bond</keyword>
<dbReference type="CDD" id="cd00272">
    <property type="entry name" value="Chemokine_CC"/>
    <property type="match status" value="1"/>
</dbReference>
<dbReference type="GeneTree" id="ENSGT00990000208723"/>
<dbReference type="HOGENOM" id="CLU_141716_2_0_1"/>
<evidence type="ECO:0000256" key="9">
    <source>
        <dbReference type="RuleBase" id="RU361150"/>
    </source>
</evidence>
<dbReference type="OMA" id="WTICIFA"/>
<evidence type="ECO:0000256" key="8">
    <source>
        <dbReference type="ARBA" id="ARBA00023198"/>
    </source>
</evidence>
<dbReference type="GO" id="GO:0008009">
    <property type="term" value="F:chemokine activity"/>
    <property type="evidence" value="ECO:0007669"/>
    <property type="project" value="InterPro"/>
</dbReference>
<dbReference type="SUPFAM" id="SSF54117">
    <property type="entry name" value="Interleukin 8-like chemokines"/>
    <property type="match status" value="1"/>
</dbReference>
<name>W5MIT7_LEPOC</name>
<feature type="compositionally biased region" description="Basic residues" evidence="10">
    <location>
        <begin position="94"/>
        <end position="110"/>
    </location>
</feature>
<proteinExistence type="inferred from homology"/>
<keyword evidence="8" id="KW-0395">Inflammatory response</keyword>
<dbReference type="Ensembl" id="ENSLOCT00000008306.1">
    <property type="protein sequence ID" value="ENSLOCP00000008296.1"/>
    <property type="gene ID" value="ENSLOCG00000006861.1"/>
</dbReference>
<dbReference type="GO" id="GO:0005615">
    <property type="term" value="C:extracellular space"/>
    <property type="evidence" value="ECO:0007669"/>
    <property type="project" value="UniProtKB-KW"/>
</dbReference>
<evidence type="ECO:0000256" key="3">
    <source>
        <dbReference type="ARBA" id="ARBA00022500"/>
    </source>
</evidence>
<protein>
    <recommendedName>
        <fullName evidence="9">C-C motif chemokine</fullName>
    </recommendedName>
</protein>
<organism evidence="12 13">
    <name type="scientific">Lepisosteus oculatus</name>
    <name type="common">Spotted gar</name>
    <dbReference type="NCBI Taxonomy" id="7918"/>
    <lineage>
        <taxon>Eukaryota</taxon>
        <taxon>Metazoa</taxon>
        <taxon>Chordata</taxon>
        <taxon>Craniata</taxon>
        <taxon>Vertebrata</taxon>
        <taxon>Euteleostomi</taxon>
        <taxon>Actinopterygii</taxon>
        <taxon>Neopterygii</taxon>
        <taxon>Holostei</taxon>
        <taxon>Semionotiformes</taxon>
        <taxon>Lepisosteidae</taxon>
        <taxon>Lepisosteus</taxon>
    </lineage>
</organism>
<feature type="chain" id="PRO_5005150863" description="C-C motif chemokine" evidence="9">
    <location>
        <begin position="21"/>
        <end position="110"/>
    </location>
</feature>
<dbReference type="InterPro" id="IPR039809">
    <property type="entry name" value="Chemokine_b/g/d"/>
</dbReference>
<dbReference type="STRING" id="7918.ENSLOCP00000008296"/>
<dbReference type="InterPro" id="IPR036048">
    <property type="entry name" value="Interleukin_8-like_sf"/>
</dbReference>
<keyword evidence="6 9" id="KW-0732">Signal</keyword>
<dbReference type="Pfam" id="PF00048">
    <property type="entry name" value="IL8"/>
    <property type="match status" value="1"/>
</dbReference>
<dbReference type="EMBL" id="AHAT01015242">
    <property type="status" value="NOT_ANNOTATED_CDS"/>
    <property type="molecule type" value="Genomic_DNA"/>
</dbReference>
<dbReference type="AlphaFoldDB" id="W5MIT7"/>